<comment type="pathway">
    <text evidence="1 8">Amino-acid biosynthesis; L-histidine biosynthesis; L-histidine from 5-phospho-alpha-D-ribose 1-diphosphate: step 8/9.</text>
</comment>
<comment type="catalytic activity">
    <reaction evidence="7 8">
        <text>L-histidinol phosphate + H2O = L-histidinol + phosphate</text>
        <dbReference type="Rhea" id="RHEA:14465"/>
        <dbReference type="ChEBI" id="CHEBI:15377"/>
        <dbReference type="ChEBI" id="CHEBI:43474"/>
        <dbReference type="ChEBI" id="CHEBI:57699"/>
        <dbReference type="ChEBI" id="CHEBI:57980"/>
        <dbReference type="EC" id="3.1.3.15"/>
    </reaction>
</comment>
<evidence type="ECO:0000256" key="3">
    <source>
        <dbReference type="ARBA" id="ARBA00013085"/>
    </source>
</evidence>
<sequence length="265" mass="31639">MIDMHVHLERGPYTKEWLMELVSNAVKRDIDALYLLEHSFRFVEFRNIYGTIIEHEDYGTYQSEWLSNRMQLELTDYKDFITKMREYEFPIEVRFGLEICYFPDKEEEIKKCISNFDWDFLTGSIHWIDGWGFDHEKTKENWRKCNIDKVYERYYKLMIQLVESRIFNILAHPDSIKCFDYYPTIKLTNVYIQLAKALKRNNVKAEFSSGLHINYGHGDLGLNKELLKILSEYEVDIVTASDAHRPEDVGKYIREAKKILNGSNK</sequence>
<dbReference type="InterPro" id="IPR016195">
    <property type="entry name" value="Pol/histidinol_Pase-like"/>
</dbReference>
<proteinExistence type="inferred from homology"/>
<dbReference type="PANTHER" id="PTHR21039">
    <property type="entry name" value="HISTIDINOL PHOSPHATASE-RELATED"/>
    <property type="match status" value="1"/>
</dbReference>
<organism evidence="10 11">
    <name type="scientific">Vallitalea longa</name>
    <dbReference type="NCBI Taxonomy" id="2936439"/>
    <lineage>
        <taxon>Bacteria</taxon>
        <taxon>Bacillati</taxon>
        <taxon>Bacillota</taxon>
        <taxon>Clostridia</taxon>
        <taxon>Lachnospirales</taxon>
        <taxon>Vallitaleaceae</taxon>
        <taxon>Vallitalea</taxon>
    </lineage>
</organism>
<comment type="similarity">
    <text evidence="2 8">Belongs to the PHP hydrolase family. HisK subfamily.</text>
</comment>
<dbReference type="GO" id="GO:0005737">
    <property type="term" value="C:cytoplasm"/>
    <property type="evidence" value="ECO:0007669"/>
    <property type="project" value="TreeGrafter"/>
</dbReference>
<dbReference type="AlphaFoldDB" id="A0A9W5YH57"/>
<dbReference type="Pfam" id="PF02811">
    <property type="entry name" value="PHP"/>
    <property type="match status" value="1"/>
</dbReference>
<evidence type="ECO:0000256" key="6">
    <source>
        <dbReference type="ARBA" id="ARBA00023102"/>
    </source>
</evidence>
<evidence type="ECO:0000256" key="4">
    <source>
        <dbReference type="ARBA" id="ARBA00022605"/>
    </source>
</evidence>
<comment type="caution">
    <text evidence="10">The sequence shown here is derived from an EMBL/GenBank/DDBJ whole genome shotgun (WGS) entry which is preliminary data.</text>
</comment>
<dbReference type="GO" id="GO:0004401">
    <property type="term" value="F:histidinol-phosphatase activity"/>
    <property type="evidence" value="ECO:0007669"/>
    <property type="project" value="UniProtKB-UniRule"/>
</dbReference>
<dbReference type="InterPro" id="IPR004013">
    <property type="entry name" value="PHP_dom"/>
</dbReference>
<protein>
    <recommendedName>
        <fullName evidence="3 8">Histidinol-phosphatase</fullName>
        <shortName evidence="8">HolPase</shortName>
        <ecNumber evidence="3 8">3.1.3.15</ecNumber>
    </recommendedName>
</protein>
<evidence type="ECO:0000259" key="9">
    <source>
        <dbReference type="Pfam" id="PF02811"/>
    </source>
</evidence>
<keyword evidence="6 8" id="KW-0368">Histidine biosynthesis</keyword>
<gene>
    <name evidence="10" type="ORF">SH1V18_35580</name>
</gene>
<dbReference type="Gene3D" id="3.20.20.140">
    <property type="entry name" value="Metal-dependent hydrolases"/>
    <property type="match status" value="1"/>
</dbReference>
<dbReference type="Proteomes" id="UP001144256">
    <property type="component" value="Unassembled WGS sequence"/>
</dbReference>
<keyword evidence="11" id="KW-1185">Reference proteome</keyword>
<dbReference type="PANTHER" id="PTHR21039:SF0">
    <property type="entry name" value="HISTIDINOL-PHOSPHATASE"/>
    <property type="match status" value="1"/>
</dbReference>
<evidence type="ECO:0000256" key="2">
    <source>
        <dbReference type="ARBA" id="ARBA00009152"/>
    </source>
</evidence>
<evidence type="ECO:0000256" key="1">
    <source>
        <dbReference type="ARBA" id="ARBA00004970"/>
    </source>
</evidence>
<accession>A0A9W5YH57</accession>
<dbReference type="GO" id="GO:0000105">
    <property type="term" value="P:L-histidine biosynthetic process"/>
    <property type="evidence" value="ECO:0007669"/>
    <property type="project" value="UniProtKB-UniRule"/>
</dbReference>
<evidence type="ECO:0000313" key="10">
    <source>
        <dbReference type="EMBL" id="GKX31078.1"/>
    </source>
</evidence>
<evidence type="ECO:0000256" key="5">
    <source>
        <dbReference type="ARBA" id="ARBA00022801"/>
    </source>
</evidence>
<evidence type="ECO:0000313" key="11">
    <source>
        <dbReference type="Proteomes" id="UP001144256"/>
    </source>
</evidence>
<dbReference type="InterPro" id="IPR010140">
    <property type="entry name" value="Histidinol_P_phosphatase_HisJ"/>
</dbReference>
<keyword evidence="4 8" id="KW-0028">Amino-acid biosynthesis</keyword>
<dbReference type="EMBL" id="BRLB01000013">
    <property type="protein sequence ID" value="GKX31078.1"/>
    <property type="molecule type" value="Genomic_DNA"/>
</dbReference>
<dbReference type="RefSeq" id="WP_281817756.1">
    <property type="nucleotide sequence ID" value="NZ_BRLB01000013.1"/>
</dbReference>
<keyword evidence="5 8" id="KW-0378">Hydrolase</keyword>
<evidence type="ECO:0000256" key="7">
    <source>
        <dbReference type="ARBA" id="ARBA00049158"/>
    </source>
</evidence>
<dbReference type="SUPFAM" id="SSF89550">
    <property type="entry name" value="PHP domain-like"/>
    <property type="match status" value="1"/>
</dbReference>
<feature type="domain" description="PHP" evidence="9">
    <location>
        <begin position="3"/>
        <end position="206"/>
    </location>
</feature>
<reference evidence="10" key="1">
    <citation type="submission" date="2022-06" db="EMBL/GenBank/DDBJ databases">
        <title>Vallitalea longa sp. nov., an anaerobic bacterium isolated from marine sediment.</title>
        <authorList>
            <person name="Hirano S."/>
            <person name="Terahara T."/>
            <person name="Mori K."/>
            <person name="Hamada M."/>
            <person name="Matsumoto R."/>
            <person name="Kobayashi T."/>
        </authorList>
    </citation>
    <scope>NUCLEOTIDE SEQUENCE</scope>
    <source>
        <strain evidence="10">SH18-1</strain>
    </source>
</reference>
<dbReference type="EC" id="3.1.3.15" evidence="3 8"/>
<evidence type="ECO:0000256" key="8">
    <source>
        <dbReference type="RuleBase" id="RU366003"/>
    </source>
</evidence>
<name>A0A9W5YH57_9FIRM</name>